<dbReference type="SUPFAM" id="SSF158710">
    <property type="entry name" value="PSPTO4464-like"/>
    <property type="match status" value="1"/>
</dbReference>
<sequence length="580" mass="62785">MAHVTRPLLWWPKWHLKCRSHARLRLLFNSRPSLPAGNSQHRLALTGIPFSNRTADFRSRAVRLADGPAQTVLSKSDGESDSSARKSRNEKKREARRAVRWGMELATFSVPQIKRIIRVASLEPEVLDALVLVKRLGRDVREGKRRQFSYIGKLLREVQPELMDDLIQATKDGDLGRFQALSGSDIGVIDDDDEEEAEEPEYDDEEEELRRLVRKVHSAQERLATSEENEGKEDKALVGAKSCLALMCCNWRLQIDHAGLGSHSFPLCRRNNFTLLKVVLLLTSQGVFSAATFTFTNKCDHTVWPGILSNAGISALPTTGFSLQKGESKSINAPSSWGGRFWGRTHCSEDSAGKFTCVTGDCGSGKLECAGGGAVPPATLAEFTLDGAGGMDFFDVSLVDGYNLPMVVVPQGGTGPNCTNTGCVVDLNGACPSELKVTSADGAGVACKSACEAFGQAEYCCSGAYGTPDTCKPSSYSQVFKKNCPRAYSYAYDDKTSTFTCAGGADYLITFCPGPSTSQKSSSGAQNPATSELNSTMVYEGAMDVSSSSSWPTCMHVFRPQAVAGAVAIVAALWRWCQLV</sequence>
<gene>
    <name evidence="3" type="ORF">RJ639_043405</name>
</gene>
<keyword evidence="4" id="KW-1185">Reference proteome</keyword>
<dbReference type="InterPro" id="IPR006839">
    <property type="entry name" value="DarP"/>
</dbReference>
<evidence type="ECO:0000256" key="2">
    <source>
        <dbReference type="SAM" id="MobiDB-lite"/>
    </source>
</evidence>
<dbReference type="InterPro" id="IPR017949">
    <property type="entry name" value="Thaumatin_CS"/>
</dbReference>
<evidence type="ECO:0000313" key="4">
    <source>
        <dbReference type="Proteomes" id="UP001188597"/>
    </source>
</evidence>
<comment type="caution">
    <text evidence="3">The sequence shown here is derived from an EMBL/GenBank/DDBJ whole genome shotgun (WGS) entry which is preliminary data.</text>
</comment>
<dbReference type="PROSITE" id="PS00316">
    <property type="entry name" value="THAUMATIN_1"/>
    <property type="match status" value="1"/>
</dbReference>
<accession>A0AA89B065</accession>
<dbReference type="InterPro" id="IPR023153">
    <property type="entry name" value="DarP_sf"/>
</dbReference>
<dbReference type="Pfam" id="PF00314">
    <property type="entry name" value="Thaumatin"/>
    <property type="match status" value="1"/>
</dbReference>
<organism evidence="3 4">
    <name type="scientific">Escallonia herrerae</name>
    <dbReference type="NCBI Taxonomy" id="1293975"/>
    <lineage>
        <taxon>Eukaryota</taxon>
        <taxon>Viridiplantae</taxon>
        <taxon>Streptophyta</taxon>
        <taxon>Embryophyta</taxon>
        <taxon>Tracheophyta</taxon>
        <taxon>Spermatophyta</taxon>
        <taxon>Magnoliopsida</taxon>
        <taxon>eudicotyledons</taxon>
        <taxon>Gunneridae</taxon>
        <taxon>Pentapetalae</taxon>
        <taxon>asterids</taxon>
        <taxon>campanulids</taxon>
        <taxon>Escalloniales</taxon>
        <taxon>Escalloniaceae</taxon>
        <taxon>Escallonia</taxon>
    </lineage>
</organism>
<dbReference type="SUPFAM" id="SSF49870">
    <property type="entry name" value="Osmotin, thaumatin-like protein"/>
    <property type="match status" value="1"/>
</dbReference>
<dbReference type="CDD" id="cd09218">
    <property type="entry name" value="TLP-PA"/>
    <property type="match status" value="1"/>
</dbReference>
<dbReference type="CDD" id="cd16331">
    <property type="entry name" value="YjgA-like"/>
    <property type="match status" value="1"/>
</dbReference>
<dbReference type="InterPro" id="IPR001938">
    <property type="entry name" value="Thaumatin"/>
</dbReference>
<feature type="coiled-coil region" evidence="1">
    <location>
        <begin position="202"/>
        <end position="229"/>
    </location>
</feature>
<dbReference type="PRINTS" id="PR00347">
    <property type="entry name" value="THAUMATIN"/>
</dbReference>
<dbReference type="Pfam" id="PF04751">
    <property type="entry name" value="DarP"/>
    <property type="match status" value="1"/>
</dbReference>
<dbReference type="FunFam" id="2.60.110.10:FF:000001">
    <property type="entry name" value="THAUMATIN-LIKE PROTEIN 1"/>
    <property type="match status" value="1"/>
</dbReference>
<dbReference type="SMART" id="SM00205">
    <property type="entry name" value="THN"/>
    <property type="match status" value="1"/>
</dbReference>
<dbReference type="Gene3D" id="1.10.60.30">
    <property type="entry name" value="PSPTO4464-like domains"/>
    <property type="match status" value="1"/>
</dbReference>
<dbReference type="AlphaFoldDB" id="A0AA89B065"/>
<dbReference type="InterPro" id="IPR037176">
    <property type="entry name" value="Osmotin/thaumatin-like_sf"/>
</dbReference>
<keyword evidence="1" id="KW-0175">Coiled coil</keyword>
<feature type="region of interest" description="Disordered" evidence="2">
    <location>
        <begin position="68"/>
        <end position="96"/>
    </location>
</feature>
<dbReference type="PROSITE" id="PS51367">
    <property type="entry name" value="THAUMATIN_2"/>
    <property type="match status" value="1"/>
</dbReference>
<evidence type="ECO:0008006" key="5">
    <source>
        <dbReference type="Google" id="ProtNLM"/>
    </source>
</evidence>
<reference evidence="3" key="1">
    <citation type="submission" date="2022-12" db="EMBL/GenBank/DDBJ databases">
        <title>Draft genome assemblies for two species of Escallonia (Escalloniales).</title>
        <authorList>
            <person name="Chanderbali A."/>
            <person name="Dervinis C."/>
            <person name="Anghel I."/>
            <person name="Soltis D."/>
            <person name="Soltis P."/>
            <person name="Zapata F."/>
        </authorList>
    </citation>
    <scope>NUCLEOTIDE SEQUENCE</scope>
    <source>
        <strain evidence="3">UCBG64.0493</strain>
        <tissue evidence="3">Leaf</tissue>
    </source>
</reference>
<protein>
    <recommendedName>
        <fullName evidence="5">Thaumatin-like protein</fullName>
    </recommendedName>
</protein>
<evidence type="ECO:0000313" key="3">
    <source>
        <dbReference type="EMBL" id="KAK3023789.1"/>
    </source>
</evidence>
<evidence type="ECO:0000256" key="1">
    <source>
        <dbReference type="SAM" id="Coils"/>
    </source>
</evidence>
<dbReference type="Proteomes" id="UP001188597">
    <property type="component" value="Unassembled WGS sequence"/>
</dbReference>
<dbReference type="EMBL" id="JAVXUP010000636">
    <property type="protein sequence ID" value="KAK3023789.1"/>
    <property type="molecule type" value="Genomic_DNA"/>
</dbReference>
<dbReference type="Gene3D" id="2.60.110.10">
    <property type="entry name" value="Thaumatin"/>
    <property type="match status" value="1"/>
</dbReference>
<name>A0AA89B065_9ASTE</name>
<dbReference type="PANTHER" id="PTHR31048">
    <property type="entry name" value="OS03G0233200 PROTEIN"/>
    <property type="match status" value="1"/>
</dbReference>
<proteinExistence type="predicted"/>